<name>A0A8H8X037_9HYPH</name>
<evidence type="ECO:0000313" key="1">
    <source>
        <dbReference type="EMBL" id="BCM87746.1"/>
    </source>
</evidence>
<reference evidence="1" key="1">
    <citation type="submission" date="2020-11" db="EMBL/GenBank/DDBJ databases">
        <title>Complete genome sequence of a novel pathogenic Methylobacterium strain isolated from rice in Vietnam.</title>
        <authorList>
            <person name="Lai K."/>
            <person name="Okazaki S."/>
            <person name="Higashi K."/>
            <person name="Mori H."/>
            <person name="Toyoda A."/>
            <person name="Kurokawa K."/>
        </authorList>
    </citation>
    <scope>NUCLEOTIDE SEQUENCE</scope>
    <source>
        <strain evidence="1">VL1</strain>
        <plasmid evidence="1">pVL1_2</plasmid>
    </source>
</reference>
<accession>A0A8H8X037</accession>
<sequence length="379" mass="41063">MTIGTWDNIGGRVPEGFWQTSTATKAEGWPVDTNDWCHLMSVTHSNDQNYHALQLAGAYSDNENFFIRKVAGDINAGYGAKWRKLVTDQTLGADVGIKWSTFQQRVLVEKSQAQGDSQPAIDIQVNAGPGVLNASGTGVSSSLSVVGRAMPDTKHGHFTLVAKLENYATYADGEPEAGHVAQASYVDQHSVWSTPGWAIAAEVKEIHGEANPRFGSLAAELTVIANGTDDFDKRCMLFLPANSKDGGYAEFAQGIYWKTDIGQEVYKNAMFLQGEYWNILNADAVKAQRLIKATGNFSGPVIDLGFVTEAGENTALKMNVAHQISWTTADHIVAQRLGRLGDTMFIDGLPWNGTAGPQVGFVTIVLNGTRLRVPCHLES</sequence>
<evidence type="ECO:0000313" key="2">
    <source>
        <dbReference type="Proteomes" id="UP000663508"/>
    </source>
</evidence>
<dbReference type="KEGG" id="mind:mvi_62070"/>
<geneLocation type="plasmid" evidence="1 2">
    <name>pVL1_2</name>
</geneLocation>
<proteinExistence type="predicted"/>
<dbReference type="Proteomes" id="UP000663508">
    <property type="component" value="Plasmid pVL1_2"/>
</dbReference>
<dbReference type="EMBL" id="AP024147">
    <property type="protein sequence ID" value="BCM87746.1"/>
    <property type="molecule type" value="Genomic_DNA"/>
</dbReference>
<keyword evidence="1" id="KW-0614">Plasmid</keyword>
<organism evidence="1 2">
    <name type="scientific">Methylobacterium indicum</name>
    <dbReference type="NCBI Taxonomy" id="1775910"/>
    <lineage>
        <taxon>Bacteria</taxon>
        <taxon>Pseudomonadati</taxon>
        <taxon>Pseudomonadota</taxon>
        <taxon>Alphaproteobacteria</taxon>
        <taxon>Hyphomicrobiales</taxon>
        <taxon>Methylobacteriaceae</taxon>
        <taxon>Methylobacterium</taxon>
    </lineage>
</organism>
<protein>
    <submittedName>
        <fullName evidence="1">Uncharacterized protein</fullName>
    </submittedName>
</protein>
<dbReference type="AlphaFoldDB" id="A0A8H8X037"/>
<gene>
    <name evidence="1" type="ORF">mvi_62070</name>
</gene>